<dbReference type="EMBL" id="KV003296">
    <property type="protein sequence ID" value="KZV36668.1"/>
    <property type="molecule type" value="Genomic_DNA"/>
</dbReference>
<dbReference type="AlphaFoldDB" id="A0A2Z7BSQ1"/>
<protein>
    <submittedName>
        <fullName evidence="1">Uncharacterized protein</fullName>
    </submittedName>
</protein>
<dbReference type="Proteomes" id="UP000250235">
    <property type="component" value="Unassembled WGS sequence"/>
</dbReference>
<sequence length="126" mass="14231">MVATASEEEKRVAADCLLLISLIDLISRVSSYSEICEPSAKRERLDFNFQEVFCCVYLRQANLLDLIDDPSHVGAGQQMCCAPVQRYHRSGVARFDRLPLSCEDRRVPINHGPMISRFLDRGVEAT</sequence>
<organism evidence="1 2">
    <name type="scientific">Dorcoceras hygrometricum</name>
    <dbReference type="NCBI Taxonomy" id="472368"/>
    <lineage>
        <taxon>Eukaryota</taxon>
        <taxon>Viridiplantae</taxon>
        <taxon>Streptophyta</taxon>
        <taxon>Embryophyta</taxon>
        <taxon>Tracheophyta</taxon>
        <taxon>Spermatophyta</taxon>
        <taxon>Magnoliopsida</taxon>
        <taxon>eudicotyledons</taxon>
        <taxon>Gunneridae</taxon>
        <taxon>Pentapetalae</taxon>
        <taxon>asterids</taxon>
        <taxon>lamiids</taxon>
        <taxon>Lamiales</taxon>
        <taxon>Gesneriaceae</taxon>
        <taxon>Didymocarpoideae</taxon>
        <taxon>Trichosporeae</taxon>
        <taxon>Loxocarpinae</taxon>
        <taxon>Dorcoceras</taxon>
    </lineage>
</organism>
<accession>A0A2Z7BSQ1</accession>
<name>A0A2Z7BSQ1_9LAMI</name>
<keyword evidence="2" id="KW-1185">Reference proteome</keyword>
<proteinExistence type="predicted"/>
<reference evidence="1 2" key="1">
    <citation type="journal article" date="2015" name="Proc. Natl. Acad. Sci. U.S.A.">
        <title>The resurrection genome of Boea hygrometrica: A blueprint for survival of dehydration.</title>
        <authorList>
            <person name="Xiao L."/>
            <person name="Yang G."/>
            <person name="Zhang L."/>
            <person name="Yang X."/>
            <person name="Zhao S."/>
            <person name="Ji Z."/>
            <person name="Zhou Q."/>
            <person name="Hu M."/>
            <person name="Wang Y."/>
            <person name="Chen M."/>
            <person name="Xu Y."/>
            <person name="Jin H."/>
            <person name="Xiao X."/>
            <person name="Hu G."/>
            <person name="Bao F."/>
            <person name="Hu Y."/>
            <person name="Wan P."/>
            <person name="Li L."/>
            <person name="Deng X."/>
            <person name="Kuang T."/>
            <person name="Xiang C."/>
            <person name="Zhu J.K."/>
            <person name="Oliver M.J."/>
            <person name="He Y."/>
        </authorList>
    </citation>
    <scope>NUCLEOTIDE SEQUENCE [LARGE SCALE GENOMIC DNA]</scope>
    <source>
        <strain evidence="2">cv. XS01</strain>
    </source>
</reference>
<evidence type="ECO:0000313" key="1">
    <source>
        <dbReference type="EMBL" id="KZV36668.1"/>
    </source>
</evidence>
<gene>
    <name evidence="1" type="ORF">F511_40192</name>
</gene>
<evidence type="ECO:0000313" key="2">
    <source>
        <dbReference type="Proteomes" id="UP000250235"/>
    </source>
</evidence>